<dbReference type="AlphaFoldDB" id="A0A2R4X0V6"/>
<protein>
    <recommendedName>
        <fullName evidence="4">Big-1 domain-containing protein</fullName>
    </recommendedName>
</protein>
<dbReference type="EMBL" id="CP028858">
    <property type="protein sequence ID" value="AWB27430.1"/>
    <property type="molecule type" value="Genomic_DNA"/>
</dbReference>
<dbReference type="KEGG" id="harc:HARCEL1_06790"/>
<organism evidence="2 3">
    <name type="scientific">Halococcoides cellulosivorans</name>
    <dbReference type="NCBI Taxonomy" id="1679096"/>
    <lineage>
        <taxon>Archaea</taxon>
        <taxon>Methanobacteriati</taxon>
        <taxon>Methanobacteriota</taxon>
        <taxon>Stenosarchaea group</taxon>
        <taxon>Halobacteria</taxon>
        <taxon>Halobacteriales</taxon>
        <taxon>Haloarculaceae</taxon>
        <taxon>Halococcoides</taxon>
    </lineage>
</organism>
<evidence type="ECO:0000313" key="2">
    <source>
        <dbReference type="EMBL" id="AWB27430.1"/>
    </source>
</evidence>
<evidence type="ECO:0008006" key="4">
    <source>
        <dbReference type="Google" id="ProtNLM"/>
    </source>
</evidence>
<dbReference type="GeneID" id="36512199"/>
<evidence type="ECO:0000313" key="3">
    <source>
        <dbReference type="Proteomes" id="UP000244727"/>
    </source>
</evidence>
<proteinExistence type="predicted"/>
<accession>A0A2R4X0V6</accession>
<dbReference type="RefSeq" id="WP_108381799.1">
    <property type="nucleotide sequence ID" value="NZ_CP028858.1"/>
</dbReference>
<gene>
    <name evidence="2" type="ORF">HARCEL1_06790</name>
</gene>
<dbReference type="Proteomes" id="UP000244727">
    <property type="component" value="Chromosome"/>
</dbReference>
<reference evidence="2 3" key="1">
    <citation type="submission" date="2018-04" db="EMBL/GenBank/DDBJ databases">
        <title>Halococcoides cellulosivorans gen. nov., sp. nov., an extremely halophilic cellulose-utilizing haloarchaeon from hypersaline lakes.</title>
        <authorList>
            <person name="Sorokin D.Y."/>
            <person name="Toshchakov S.V."/>
            <person name="Samarov N.I."/>
            <person name="Korzhenkov A."/>
            <person name="Kublanov I.V."/>
        </authorList>
    </citation>
    <scope>NUCLEOTIDE SEQUENCE [LARGE SCALE GENOMIC DNA]</scope>
    <source>
        <strain evidence="2 3">HArcel1</strain>
    </source>
</reference>
<feature type="region of interest" description="Disordered" evidence="1">
    <location>
        <begin position="392"/>
        <end position="437"/>
    </location>
</feature>
<keyword evidence="3" id="KW-1185">Reference proteome</keyword>
<sequence length="575" mass="59938">MDSLGDTRGQSTQIGALLLFAILVVALAGYQASAVPAQNAAAEFEHSERVRGDLLGVHNAVVSVSEGDSESVLVELGLRYTPRLFAVNPGPVTGTLQVDDGPPWNRSLVIDNASASGETGDYWDGSARAFDTSAIRYRAAYNEHTGAGELIAENTALYAQFDERRVSTTGQALIDGRVVGPRVVQGSFREDGTRATSVPIRAISADGTVVPVRGQGGPVTVTVPTRRSAAEWRDLLDEDGQLADDSGGYVERVAPGERPETVQIQLAAGETYLLDSALVGVGSVGQRPEAAYLTSDAAPVVPEGTSTRVTLTVRDAFDSGVSGDTVRAAARRADASVTPRESTSDAAGAVVVTYTAPANISGTQTTDYVDASLDVDPTDGVDGTTARNVSIPVLVRSGGPSGDGSGSTTESNPVAFHDGDGTTEPNEDPTLPPNDPVGDIANFVGLTTTSGSATLSEAETGQGASRQYDLRVGVDTDGVPQGTHMVRVTYSYDRGADAEAFGLTAVRPDGTEISGTRYDLPVTDGTRTETFDLDPTTDSVIDDSGRLVLRIDDTQGQGDRTQDVVTIDRLVVLTD</sequence>
<evidence type="ECO:0000256" key="1">
    <source>
        <dbReference type="SAM" id="MobiDB-lite"/>
    </source>
</evidence>
<name>A0A2R4X0V6_9EURY</name>